<dbReference type="Pfam" id="PF00069">
    <property type="entry name" value="Pkinase"/>
    <property type="match status" value="1"/>
</dbReference>
<dbReference type="GO" id="GO:0004674">
    <property type="term" value="F:protein serine/threonine kinase activity"/>
    <property type="evidence" value="ECO:0007669"/>
    <property type="project" value="UniProtKB-KW"/>
</dbReference>
<evidence type="ECO:0000259" key="9">
    <source>
        <dbReference type="PROSITE" id="PS50011"/>
    </source>
</evidence>
<keyword evidence="4" id="KW-0547">Nucleotide-binding</keyword>
<evidence type="ECO:0000256" key="6">
    <source>
        <dbReference type="ARBA" id="ARBA00022840"/>
    </source>
</evidence>
<dbReference type="InterPro" id="IPR051334">
    <property type="entry name" value="SRPK"/>
</dbReference>
<protein>
    <recommendedName>
        <fullName evidence="1">non-specific serine/threonine protein kinase</fullName>
        <ecNumber evidence="1">2.7.11.1</ecNumber>
    </recommendedName>
</protein>
<evidence type="ECO:0000256" key="7">
    <source>
        <dbReference type="ARBA" id="ARBA00047899"/>
    </source>
</evidence>
<dbReference type="EC" id="2.7.11.1" evidence="1"/>
<keyword evidence="2" id="KW-0723">Serine/threonine-protein kinase</keyword>
<evidence type="ECO:0000313" key="10">
    <source>
        <dbReference type="EMBL" id="KAF5331164.1"/>
    </source>
</evidence>
<keyword evidence="11" id="KW-1185">Reference proteome</keyword>
<feature type="domain" description="Protein kinase" evidence="9">
    <location>
        <begin position="60"/>
        <end position="347"/>
    </location>
</feature>
<accession>A0A8H5BXR9</accession>
<dbReference type="PANTHER" id="PTHR47634:SF9">
    <property type="entry name" value="PROTEIN KINASE DOMAIN-CONTAINING PROTEIN-RELATED"/>
    <property type="match status" value="1"/>
</dbReference>
<keyword evidence="3" id="KW-0808">Transferase</keyword>
<evidence type="ECO:0000256" key="8">
    <source>
        <dbReference type="ARBA" id="ARBA00048679"/>
    </source>
</evidence>
<dbReference type="AlphaFoldDB" id="A0A8H5BXR9"/>
<comment type="catalytic activity">
    <reaction evidence="7">
        <text>L-threonyl-[protein] + ATP = O-phospho-L-threonyl-[protein] + ADP + H(+)</text>
        <dbReference type="Rhea" id="RHEA:46608"/>
        <dbReference type="Rhea" id="RHEA-COMP:11060"/>
        <dbReference type="Rhea" id="RHEA-COMP:11605"/>
        <dbReference type="ChEBI" id="CHEBI:15378"/>
        <dbReference type="ChEBI" id="CHEBI:30013"/>
        <dbReference type="ChEBI" id="CHEBI:30616"/>
        <dbReference type="ChEBI" id="CHEBI:61977"/>
        <dbReference type="ChEBI" id="CHEBI:456216"/>
        <dbReference type="EC" id="2.7.11.1"/>
    </reaction>
</comment>
<dbReference type="InterPro" id="IPR000719">
    <property type="entry name" value="Prot_kinase_dom"/>
</dbReference>
<dbReference type="GO" id="GO:0005634">
    <property type="term" value="C:nucleus"/>
    <property type="evidence" value="ECO:0007669"/>
    <property type="project" value="TreeGrafter"/>
</dbReference>
<dbReference type="SUPFAM" id="SSF56112">
    <property type="entry name" value="Protein kinase-like (PK-like)"/>
    <property type="match status" value="1"/>
</dbReference>
<comment type="catalytic activity">
    <reaction evidence="8">
        <text>L-seryl-[protein] + ATP = O-phospho-L-seryl-[protein] + ADP + H(+)</text>
        <dbReference type="Rhea" id="RHEA:17989"/>
        <dbReference type="Rhea" id="RHEA-COMP:9863"/>
        <dbReference type="Rhea" id="RHEA-COMP:11604"/>
        <dbReference type="ChEBI" id="CHEBI:15378"/>
        <dbReference type="ChEBI" id="CHEBI:29999"/>
        <dbReference type="ChEBI" id="CHEBI:30616"/>
        <dbReference type="ChEBI" id="CHEBI:83421"/>
        <dbReference type="ChEBI" id="CHEBI:456216"/>
        <dbReference type="EC" id="2.7.11.1"/>
    </reaction>
</comment>
<evidence type="ECO:0000256" key="4">
    <source>
        <dbReference type="ARBA" id="ARBA00022741"/>
    </source>
</evidence>
<dbReference type="InterPro" id="IPR011009">
    <property type="entry name" value="Kinase-like_dom_sf"/>
</dbReference>
<sequence length="347" mass="37822">MLSRCASSGSLRESGLRQASTMVSRRFIPSRLDGVENVQDYQPGGFHPISIGDAFEQGRFGVLHKLGFGGSSTVSLARDQQNRSLVTLKALRADMSSSSAVNQIPELVISQKLKATESKATNFQTVDHHFSVRGPNGTHFFFVTPFAEPSISAMYDCPGRTIGSRRLRADLARKAAKQTAEAVHHMHCAGIVHGDLTTSNILFRPSARMLAGSDAEVYAYLGEAETEAVGTCDRQLVGPHAPTMLVEPVQNSRLSDASLLEENIIVSDFGQAGFEADVWSLGCAIFEIRAGFPLFESFLGSDDGILKQTVEMLGRLPDPWWNAFGKRGLCFEEDGQHKNEEQKRAGT</sequence>
<dbReference type="EMBL" id="JAACJJ010000001">
    <property type="protein sequence ID" value="KAF5331164.1"/>
    <property type="molecule type" value="Genomic_DNA"/>
</dbReference>
<name>A0A8H5BXR9_9AGAR</name>
<evidence type="ECO:0000313" key="11">
    <source>
        <dbReference type="Proteomes" id="UP000567179"/>
    </source>
</evidence>
<keyword evidence="5" id="KW-0418">Kinase</keyword>
<evidence type="ECO:0000256" key="1">
    <source>
        <dbReference type="ARBA" id="ARBA00012513"/>
    </source>
</evidence>
<dbReference type="Gene3D" id="1.10.510.10">
    <property type="entry name" value="Transferase(Phosphotransferase) domain 1"/>
    <property type="match status" value="2"/>
</dbReference>
<dbReference type="PROSITE" id="PS00109">
    <property type="entry name" value="PROTEIN_KINASE_TYR"/>
    <property type="match status" value="1"/>
</dbReference>
<proteinExistence type="predicted"/>
<dbReference type="InterPro" id="IPR008266">
    <property type="entry name" value="Tyr_kinase_AS"/>
</dbReference>
<dbReference type="PANTHER" id="PTHR47634">
    <property type="entry name" value="PROTEIN KINASE DOMAIN-CONTAINING PROTEIN-RELATED"/>
    <property type="match status" value="1"/>
</dbReference>
<organism evidence="10 11">
    <name type="scientific">Psilocybe cf. subviscida</name>
    <dbReference type="NCBI Taxonomy" id="2480587"/>
    <lineage>
        <taxon>Eukaryota</taxon>
        <taxon>Fungi</taxon>
        <taxon>Dikarya</taxon>
        <taxon>Basidiomycota</taxon>
        <taxon>Agaricomycotina</taxon>
        <taxon>Agaricomycetes</taxon>
        <taxon>Agaricomycetidae</taxon>
        <taxon>Agaricales</taxon>
        <taxon>Agaricineae</taxon>
        <taxon>Strophariaceae</taxon>
        <taxon>Psilocybe</taxon>
    </lineage>
</organism>
<dbReference type="OrthoDB" id="5979581at2759"/>
<evidence type="ECO:0000256" key="3">
    <source>
        <dbReference type="ARBA" id="ARBA00022679"/>
    </source>
</evidence>
<keyword evidence="6" id="KW-0067">ATP-binding</keyword>
<dbReference type="GO" id="GO:0005524">
    <property type="term" value="F:ATP binding"/>
    <property type="evidence" value="ECO:0007669"/>
    <property type="project" value="UniProtKB-KW"/>
</dbReference>
<dbReference type="GO" id="GO:0050684">
    <property type="term" value="P:regulation of mRNA processing"/>
    <property type="evidence" value="ECO:0007669"/>
    <property type="project" value="TreeGrafter"/>
</dbReference>
<dbReference type="GO" id="GO:0000245">
    <property type="term" value="P:spliceosomal complex assembly"/>
    <property type="evidence" value="ECO:0007669"/>
    <property type="project" value="TreeGrafter"/>
</dbReference>
<dbReference type="PROSITE" id="PS50011">
    <property type="entry name" value="PROTEIN_KINASE_DOM"/>
    <property type="match status" value="1"/>
</dbReference>
<dbReference type="Gene3D" id="3.30.200.20">
    <property type="entry name" value="Phosphorylase Kinase, domain 1"/>
    <property type="match status" value="1"/>
</dbReference>
<evidence type="ECO:0000256" key="2">
    <source>
        <dbReference type="ARBA" id="ARBA00022527"/>
    </source>
</evidence>
<dbReference type="Proteomes" id="UP000567179">
    <property type="component" value="Unassembled WGS sequence"/>
</dbReference>
<dbReference type="SMART" id="SM00220">
    <property type="entry name" value="S_TKc"/>
    <property type="match status" value="1"/>
</dbReference>
<dbReference type="GO" id="GO:0005737">
    <property type="term" value="C:cytoplasm"/>
    <property type="evidence" value="ECO:0007669"/>
    <property type="project" value="TreeGrafter"/>
</dbReference>
<comment type="caution">
    <text evidence="10">The sequence shown here is derived from an EMBL/GenBank/DDBJ whole genome shotgun (WGS) entry which is preliminary data.</text>
</comment>
<reference evidence="10 11" key="1">
    <citation type="journal article" date="2020" name="ISME J.">
        <title>Uncovering the hidden diversity of litter-decomposition mechanisms in mushroom-forming fungi.</title>
        <authorList>
            <person name="Floudas D."/>
            <person name="Bentzer J."/>
            <person name="Ahren D."/>
            <person name="Johansson T."/>
            <person name="Persson P."/>
            <person name="Tunlid A."/>
        </authorList>
    </citation>
    <scope>NUCLEOTIDE SEQUENCE [LARGE SCALE GENOMIC DNA]</scope>
    <source>
        <strain evidence="10 11">CBS 101986</strain>
    </source>
</reference>
<evidence type="ECO:0000256" key="5">
    <source>
        <dbReference type="ARBA" id="ARBA00022777"/>
    </source>
</evidence>
<gene>
    <name evidence="10" type="ORF">D9619_005977</name>
</gene>